<evidence type="ECO:0000259" key="2">
    <source>
        <dbReference type="Pfam" id="PF05183"/>
    </source>
</evidence>
<comment type="similarity">
    <text evidence="1">Belongs to the RdRP family.</text>
</comment>
<reference evidence="3 4" key="1">
    <citation type="submission" date="2019-04" db="EMBL/GenBank/DDBJ databases">
        <authorList>
            <consortium name="DOE Joint Genome Institute"/>
            <person name="Mondo S."/>
            <person name="Kjaerbolling I."/>
            <person name="Vesth T."/>
            <person name="Frisvad J.C."/>
            <person name="Nybo J.L."/>
            <person name="Theobald S."/>
            <person name="Kildgaard S."/>
            <person name="Isbrandt T."/>
            <person name="Kuo A."/>
            <person name="Sato A."/>
            <person name="Lyhne E.K."/>
            <person name="Kogle M.E."/>
            <person name="Wiebenga A."/>
            <person name="Kun R.S."/>
            <person name="Lubbers R.J."/>
            <person name="Makela M.R."/>
            <person name="Barry K."/>
            <person name="Chovatia M."/>
            <person name="Clum A."/>
            <person name="Daum C."/>
            <person name="Haridas S."/>
            <person name="He G."/>
            <person name="LaButti K."/>
            <person name="Lipzen A."/>
            <person name="Riley R."/>
            <person name="Salamov A."/>
            <person name="Simmons B.A."/>
            <person name="Magnuson J.K."/>
            <person name="Henrissat B."/>
            <person name="Mortensen U.H."/>
            <person name="Larsen T.O."/>
            <person name="Devries R.P."/>
            <person name="Grigoriev I.V."/>
            <person name="Machida M."/>
            <person name="Baker S.E."/>
            <person name="Andersen M.R."/>
            <person name="Cantor M.N."/>
            <person name="Hua S.X."/>
        </authorList>
    </citation>
    <scope>NUCLEOTIDE SEQUENCE [LARGE SCALE GENOMIC DNA]</scope>
    <source>
        <strain evidence="3 4">CBS 117616</strain>
    </source>
</reference>
<keyword evidence="1" id="KW-0694">RNA-binding</keyword>
<keyword evidence="1" id="KW-0696">RNA-directed RNA polymerase</keyword>
<dbReference type="Pfam" id="PF05183">
    <property type="entry name" value="RdRP"/>
    <property type="match status" value="1"/>
</dbReference>
<dbReference type="EC" id="2.7.7.48" evidence="1"/>
<gene>
    <name evidence="3" type="ORF">BDV36DRAFT_298641</name>
</gene>
<organism evidence="3 4">
    <name type="scientific">Aspergillus pseudocaelatus</name>
    <dbReference type="NCBI Taxonomy" id="1825620"/>
    <lineage>
        <taxon>Eukaryota</taxon>
        <taxon>Fungi</taxon>
        <taxon>Dikarya</taxon>
        <taxon>Ascomycota</taxon>
        <taxon>Pezizomycotina</taxon>
        <taxon>Eurotiomycetes</taxon>
        <taxon>Eurotiomycetidae</taxon>
        <taxon>Eurotiales</taxon>
        <taxon>Aspergillaceae</taxon>
        <taxon>Aspergillus</taxon>
        <taxon>Aspergillus subgen. Circumdati</taxon>
    </lineage>
</organism>
<keyword evidence="4" id="KW-1185">Reference proteome</keyword>
<proteinExistence type="inferred from homology"/>
<comment type="catalytic activity">
    <reaction evidence="1">
        <text>RNA(n) + a ribonucleoside 5'-triphosphate = RNA(n+1) + diphosphate</text>
        <dbReference type="Rhea" id="RHEA:21248"/>
        <dbReference type="Rhea" id="RHEA-COMP:14527"/>
        <dbReference type="Rhea" id="RHEA-COMP:17342"/>
        <dbReference type="ChEBI" id="CHEBI:33019"/>
        <dbReference type="ChEBI" id="CHEBI:61557"/>
        <dbReference type="ChEBI" id="CHEBI:140395"/>
        <dbReference type="EC" id="2.7.7.48"/>
    </reaction>
</comment>
<dbReference type="EMBL" id="ML735778">
    <property type="protein sequence ID" value="KAE8414806.1"/>
    <property type="molecule type" value="Genomic_DNA"/>
</dbReference>
<keyword evidence="1" id="KW-0808">Transferase</keyword>
<keyword evidence="1" id="KW-0548">Nucleotidyltransferase</keyword>
<feature type="domain" description="RDRP core" evidence="2">
    <location>
        <begin position="16"/>
        <end position="124"/>
    </location>
</feature>
<evidence type="ECO:0000313" key="3">
    <source>
        <dbReference type="EMBL" id="KAE8414806.1"/>
    </source>
</evidence>
<evidence type="ECO:0000313" key="4">
    <source>
        <dbReference type="Proteomes" id="UP000325395"/>
    </source>
</evidence>
<sequence length="366" mass="41152">MALGRQRSGSSPIRNGGAYDGDRIWVCWDPNIVRHFINVEPRQHTYSDDELQLTYHGTVVTASYTESLCMRMFTFHLERSLVGMCAALHSEISQVRGLRSGEAMMMAAVTSRLLSAHKSGTCLPHFGLARLMKAMLGLAHSTPSPSTPTTEFLQAVATNEKKTISESLFRSYYAARVTDHDDTLLNVYCNLSRQAEVHSPLREALRRLGDDSNYIRKSISASYRRGPGEFEAIVEEATLAIEAIEPKSFDHPLSQVWIASPREWNRTRAACAYARHRKGKFAWFTVGRTLCQIKAECGQAISMRADTLACFKFSQNQFSRFLNQEYLAETSIIFRTNISTHITYCASYRDLTNAPISEAPVVAETR</sequence>
<dbReference type="Proteomes" id="UP000325395">
    <property type="component" value="Unassembled WGS sequence"/>
</dbReference>
<dbReference type="InterPro" id="IPR057596">
    <property type="entry name" value="RDRP_core"/>
</dbReference>
<evidence type="ECO:0000256" key="1">
    <source>
        <dbReference type="RuleBase" id="RU363098"/>
    </source>
</evidence>
<name>A0ABQ6WCG5_9EURO</name>
<accession>A0ABQ6WCG5</accession>
<protein>
    <recommendedName>
        <fullName evidence="1">RNA-dependent RNA polymerase</fullName>
        <ecNumber evidence="1">2.7.7.48</ecNumber>
    </recommendedName>
</protein>